<dbReference type="InParanoid" id="A0A419QA73"/>
<dbReference type="OrthoDB" id="6247875at2759"/>
<dbReference type="InterPro" id="IPR051356">
    <property type="entry name" value="SOX/SOX-like_TF"/>
</dbReference>
<reference evidence="3 4" key="2">
    <citation type="journal article" date="2021" name="Genomics">
        <title>High-quality reference genome for Clonorchis sinensis.</title>
        <authorList>
            <person name="Young N.D."/>
            <person name="Stroehlein A.J."/>
            <person name="Kinkar L."/>
            <person name="Wang T."/>
            <person name="Sohn W.M."/>
            <person name="Chang B.C.H."/>
            <person name="Kaur P."/>
            <person name="Weisz D."/>
            <person name="Dudchenko O."/>
            <person name="Aiden E.L."/>
            <person name="Korhonen P.K."/>
            <person name="Gasser R.B."/>
        </authorList>
    </citation>
    <scope>NUCLEOTIDE SEQUENCE [LARGE SCALE GENOMIC DNA]</scope>
    <source>
        <strain evidence="3">Cs-k2</strain>
    </source>
</reference>
<dbReference type="GO" id="GO:0000978">
    <property type="term" value="F:RNA polymerase II cis-regulatory region sequence-specific DNA binding"/>
    <property type="evidence" value="ECO:0007669"/>
    <property type="project" value="TreeGrafter"/>
</dbReference>
<evidence type="ECO:0000313" key="3">
    <source>
        <dbReference type="EMBL" id="KAG5445105.1"/>
    </source>
</evidence>
<reference evidence="3 4" key="1">
    <citation type="journal article" date="2018" name="Biotechnol. Adv.">
        <title>Improved genomic resources and new bioinformatic workflow for the carcinogenic parasite Clonorchis sinensis: Biotechnological implications.</title>
        <authorList>
            <person name="Wang D."/>
            <person name="Korhonen P.K."/>
            <person name="Gasser R.B."/>
            <person name="Young N.D."/>
        </authorList>
    </citation>
    <scope>NUCLEOTIDE SEQUENCE [LARGE SCALE GENOMIC DNA]</scope>
    <source>
        <strain evidence="3">Cs-k2</strain>
    </source>
</reference>
<dbReference type="Proteomes" id="UP000286415">
    <property type="component" value="Unassembled WGS sequence"/>
</dbReference>
<evidence type="ECO:0000256" key="1">
    <source>
        <dbReference type="ARBA" id="ARBA00023125"/>
    </source>
</evidence>
<dbReference type="PANTHER" id="PTHR45789">
    <property type="entry name" value="FI18025P1"/>
    <property type="match status" value="1"/>
</dbReference>
<dbReference type="SUPFAM" id="SSF47095">
    <property type="entry name" value="HMG-box"/>
    <property type="match status" value="1"/>
</dbReference>
<comment type="caution">
    <text evidence="3">The sequence shown here is derived from an EMBL/GenBank/DDBJ whole genome shotgun (WGS) entry which is preliminary data.</text>
</comment>
<keyword evidence="2" id="KW-0539">Nucleus</keyword>
<dbReference type="STRING" id="79923.A0A419QA73"/>
<name>A0A419QA73_CLOSI</name>
<keyword evidence="1" id="KW-0238">DNA-binding</keyword>
<organism evidence="3 4">
    <name type="scientific">Clonorchis sinensis</name>
    <name type="common">Chinese liver fluke</name>
    <dbReference type="NCBI Taxonomy" id="79923"/>
    <lineage>
        <taxon>Eukaryota</taxon>
        <taxon>Metazoa</taxon>
        <taxon>Spiralia</taxon>
        <taxon>Lophotrochozoa</taxon>
        <taxon>Platyhelminthes</taxon>
        <taxon>Trematoda</taxon>
        <taxon>Digenea</taxon>
        <taxon>Opisthorchiida</taxon>
        <taxon>Opisthorchiata</taxon>
        <taxon>Opisthorchiidae</taxon>
        <taxon>Clonorchis</taxon>
    </lineage>
</organism>
<sequence length="904" mass="98456">MWMHDCSSCASAKSDGLQAWMRHLTEHHVIPTEWPSDRAAKLTGPPAVRPYTTITESKKKRRKDSIPRPLNSFMLFAQHIRRNVLRVFSDASNSVISQQLGDLWRTVPHNFRTQYDDEANRLVKIHLLEFPNYKYQPKKRQPVTSAATTSGVISHTVAAPSNSGDYARMAGRSAIRLGSSETRSVADNTGTQQNSPIYFKPRLSTADSAPAVMDNSARLCFTKTEDQPPGTYFYHSANDSTAFRLISPAKLSPKTGVTTHITEQPSQLKSNSCTLHSTTSIAHSLSSVLPPLITPSSKSATTSTVDFYTQTSHYGSCDSAYASGINSSSSSSASSPAVGDLLSPTKPISILGSCTKSSPVRRKIQFIPIRPQSQQPLHSSGGMQLTRQRFLSANNGLPDQSHSNRTVLSTSHPSVSNAARSDNTIPVYRLDSSDANIVTLNGGRRVHQLVAPVYVRLDAESSGTNEDVILTLPPGTTIIQTVGDLRNFPVKTGVLQAHSMQGGQLMLAHPVGKTASSVADTPIPTADFFQLTGSAANGEPSSASEDMSPLPYSCSSASPPAWSPLSGDVFLPLHHVHTTAALDDDANCTAKSSTYSLMSNTDSGTYLYESEDSVMDSHFDCDTDLVDKVKIEPVRKTESHNDELFCGIRYTSPIPCEHATEYSTTWTSSTGAVEFAQNNQNGSITGTGSSFIPLAIDVAKADQSSDQLIMESETPMSDFPMANEDNFDASFDAMMNSFDITAFLPGTYSTNDDLVVGEEFAEENYSTKTQGRIVGADSFRHDQTSIEERRLNFDRRTLCPEEATEGTNFDSTIDVDDMLTNIDSQRAVIVTNDYCSTTPYLPDHSKDVNKVISNAIASNHDSIVSDIQSRYQNQMNSQHSPLSDLDALDKSSLLIIKPDWSLRV</sequence>
<dbReference type="Gene3D" id="1.10.30.10">
    <property type="entry name" value="High mobility group box domain"/>
    <property type="match status" value="1"/>
</dbReference>
<keyword evidence="4" id="KW-1185">Reference proteome</keyword>
<protein>
    <submittedName>
        <fullName evidence="3">Uncharacterized protein</fullName>
    </submittedName>
</protein>
<dbReference type="GO" id="GO:0000981">
    <property type="term" value="F:DNA-binding transcription factor activity, RNA polymerase II-specific"/>
    <property type="evidence" value="ECO:0007669"/>
    <property type="project" value="TreeGrafter"/>
</dbReference>
<dbReference type="InterPro" id="IPR036910">
    <property type="entry name" value="HMG_box_dom_sf"/>
</dbReference>
<dbReference type="SMART" id="SM00398">
    <property type="entry name" value="HMG"/>
    <property type="match status" value="1"/>
</dbReference>
<evidence type="ECO:0000313" key="4">
    <source>
        <dbReference type="Proteomes" id="UP000286415"/>
    </source>
</evidence>
<gene>
    <name evidence="3" type="ORF">CSKR_104002</name>
</gene>
<dbReference type="AlphaFoldDB" id="A0A419QA73"/>
<dbReference type="Pfam" id="PF00505">
    <property type="entry name" value="HMG_box"/>
    <property type="match status" value="1"/>
</dbReference>
<dbReference type="PROSITE" id="PS50118">
    <property type="entry name" value="HMG_BOX_2"/>
    <property type="match status" value="1"/>
</dbReference>
<proteinExistence type="predicted"/>
<dbReference type="PANTHER" id="PTHR45789:SF2">
    <property type="entry name" value="FI18025P1"/>
    <property type="match status" value="1"/>
</dbReference>
<accession>A0A419QA73</accession>
<evidence type="ECO:0000256" key="2">
    <source>
        <dbReference type="ARBA" id="ARBA00023242"/>
    </source>
</evidence>
<dbReference type="GO" id="GO:0005634">
    <property type="term" value="C:nucleus"/>
    <property type="evidence" value="ECO:0007669"/>
    <property type="project" value="UniProtKB-UniRule"/>
</dbReference>
<dbReference type="InterPro" id="IPR009071">
    <property type="entry name" value="HMG_box_dom"/>
</dbReference>
<dbReference type="EMBL" id="NIRI02000056">
    <property type="protein sequence ID" value="KAG5445105.1"/>
    <property type="molecule type" value="Genomic_DNA"/>
</dbReference>